<evidence type="ECO:0000313" key="2">
    <source>
        <dbReference type="Proteomes" id="UP000748531"/>
    </source>
</evidence>
<dbReference type="AlphaFoldDB" id="A0A8J4WQK1"/>
<sequence>MMLNQINCAPDLFSKIQETNRLIADGCKPQVSLPNRPLHSRSATFRPPSMLTRLNSSEHYAKKPKFTIVIRKTPEPKTMTRNSSSRLTEIGEVDPVPRLTRTVMNQAMVNDQLRVVFLQWAMASRVRIEPLQYTSADGILNGLSSPILSESLHAIVCVTFCSESIEGMMDGAIRHKLRTYLQNESAQIQMASTLCLMAFDQGDSCCIQYLRGVLLEEKQRGSRILENQSIVYHSNQSRPLVTDKDRQAAAMCLVSYGNCEPLVVEELLGLLFSRVRQILSAECRLHGIQPTVHSQSKSKSAHAGETQEHLKIHDYPLMNILQQAAMQEVSYAKLLFTELEQYYEVALLMRLAEKHPSLQDTLSQHLDSQDWRDRILMCWLIPEFFKHLEHKTAQRIRRMGYLDWSLLVRLAALRCVKECLPEQLITNQLDPPIDDSFLTCGSYTNASSHHVKQPLLYESLLPSMNAPSHRTERLLQVTSVSDKNQFIQILANNLEDPCSLVRTMACKLAVQSDSVSNVLVTDKLLKLLCSDYDNRVKLSAATALMALKMPSTCADNPMTSIRERIHEDLRNAVRDELDSNVRLVTIDLLLELIRSHFIEDKTNMDRLSDRVDRRLFPDQVAGSLKRRNLRKHRVKVHMEDYQEEDKKAELISNLLSTSDINDEDADSYSLRYMKQLAQNEDSQSETILPLSRTYDYLTFLKYQDPCQNIRGLLETKLDSTFDAILKDANSTSAFDRNIVIKGDITYLKSVVQDLSRDAIKIYGRLMNYDRKWRKQMENC</sequence>
<dbReference type="InterPro" id="IPR016024">
    <property type="entry name" value="ARM-type_fold"/>
</dbReference>
<protein>
    <submittedName>
        <fullName evidence="1">Uncharacterized protein</fullName>
    </submittedName>
</protein>
<organism evidence="1 2">
    <name type="scientific">Paragonimus heterotremus</name>
    <dbReference type="NCBI Taxonomy" id="100268"/>
    <lineage>
        <taxon>Eukaryota</taxon>
        <taxon>Metazoa</taxon>
        <taxon>Spiralia</taxon>
        <taxon>Lophotrochozoa</taxon>
        <taxon>Platyhelminthes</taxon>
        <taxon>Trematoda</taxon>
        <taxon>Digenea</taxon>
        <taxon>Plagiorchiida</taxon>
        <taxon>Troglotremata</taxon>
        <taxon>Troglotrematidae</taxon>
        <taxon>Paragonimus</taxon>
    </lineage>
</organism>
<dbReference type="SUPFAM" id="SSF48371">
    <property type="entry name" value="ARM repeat"/>
    <property type="match status" value="1"/>
</dbReference>
<name>A0A8J4WQK1_9TREM</name>
<dbReference type="Proteomes" id="UP000748531">
    <property type="component" value="Unassembled WGS sequence"/>
</dbReference>
<gene>
    <name evidence="1" type="ORF">PHET_06663</name>
</gene>
<dbReference type="Gene3D" id="1.25.10.10">
    <property type="entry name" value="Leucine-rich Repeat Variant"/>
    <property type="match status" value="1"/>
</dbReference>
<dbReference type="InterPro" id="IPR011989">
    <property type="entry name" value="ARM-like"/>
</dbReference>
<proteinExistence type="predicted"/>
<evidence type="ECO:0000313" key="1">
    <source>
        <dbReference type="EMBL" id="KAF5400045.1"/>
    </source>
</evidence>
<reference evidence="1" key="1">
    <citation type="submission" date="2019-05" db="EMBL/GenBank/DDBJ databases">
        <title>Annotation for the trematode Paragonimus heterotremus.</title>
        <authorList>
            <person name="Choi Y.-J."/>
        </authorList>
    </citation>
    <scope>NUCLEOTIDE SEQUENCE</scope>
    <source>
        <strain evidence="1">LC</strain>
    </source>
</reference>
<accession>A0A8J4WQK1</accession>
<keyword evidence="2" id="KW-1185">Reference proteome</keyword>
<dbReference type="EMBL" id="LUCH01003513">
    <property type="protein sequence ID" value="KAF5400045.1"/>
    <property type="molecule type" value="Genomic_DNA"/>
</dbReference>
<dbReference type="OrthoDB" id="6246568at2759"/>
<comment type="caution">
    <text evidence="1">The sequence shown here is derived from an EMBL/GenBank/DDBJ whole genome shotgun (WGS) entry which is preliminary data.</text>
</comment>